<proteinExistence type="inferred from homology"/>
<dbReference type="InterPro" id="IPR013538">
    <property type="entry name" value="ASHA1/2-like_C"/>
</dbReference>
<evidence type="ECO:0000313" key="3">
    <source>
        <dbReference type="EMBL" id="KUZ88004.1"/>
    </source>
</evidence>
<feature type="domain" description="Activator of Hsp90 ATPase homologue 1/2-like C-terminal" evidence="2">
    <location>
        <begin position="14"/>
        <end position="153"/>
    </location>
</feature>
<reference evidence="3 4" key="1">
    <citation type="submission" date="2015-11" db="EMBL/GenBank/DDBJ databases">
        <title>Expanding the genomic diversity of Burkholderia species for the development of highly accurate diagnostics.</title>
        <authorList>
            <person name="Sahl J."/>
            <person name="Keim P."/>
            <person name="Wagner D."/>
        </authorList>
    </citation>
    <scope>NUCLEOTIDE SEQUENCE [LARGE SCALE GENOMIC DNA]</scope>
    <source>
        <strain evidence="3 4">RF32-BP4</strain>
    </source>
</reference>
<comment type="caution">
    <text evidence="3">The sequence shown here is derived from an EMBL/GenBank/DDBJ whole genome shotgun (WGS) entry which is preliminary data.</text>
</comment>
<dbReference type="EMBL" id="LOTN01000038">
    <property type="protein sequence ID" value="KUZ88004.1"/>
    <property type="molecule type" value="Genomic_DNA"/>
</dbReference>
<dbReference type="AlphaFoldDB" id="A0A102LGG0"/>
<dbReference type="Pfam" id="PF08327">
    <property type="entry name" value="AHSA1"/>
    <property type="match status" value="1"/>
</dbReference>
<dbReference type="InterPro" id="IPR023393">
    <property type="entry name" value="START-like_dom_sf"/>
</dbReference>
<dbReference type="Gene3D" id="3.30.530.20">
    <property type="match status" value="1"/>
</dbReference>
<evidence type="ECO:0000259" key="2">
    <source>
        <dbReference type="Pfam" id="PF08327"/>
    </source>
</evidence>
<dbReference type="RefSeq" id="WP_059634807.1">
    <property type="nucleotide sequence ID" value="NZ_LOTK01000041.1"/>
</dbReference>
<dbReference type="CDD" id="cd08895">
    <property type="entry name" value="SRPBCC_CalC_Aha1-like_2"/>
    <property type="match status" value="1"/>
</dbReference>
<comment type="similarity">
    <text evidence="1">Belongs to the AHA1 family.</text>
</comment>
<dbReference type="SUPFAM" id="SSF55961">
    <property type="entry name" value="Bet v1-like"/>
    <property type="match status" value="1"/>
</dbReference>
<organism evidence="3 4">
    <name type="scientific">Burkholderia ubonensis</name>
    <dbReference type="NCBI Taxonomy" id="101571"/>
    <lineage>
        <taxon>Bacteria</taxon>
        <taxon>Pseudomonadati</taxon>
        <taxon>Pseudomonadota</taxon>
        <taxon>Betaproteobacteria</taxon>
        <taxon>Burkholderiales</taxon>
        <taxon>Burkholderiaceae</taxon>
        <taxon>Burkholderia</taxon>
        <taxon>Burkholderia cepacia complex</taxon>
    </lineage>
</organism>
<evidence type="ECO:0000256" key="1">
    <source>
        <dbReference type="ARBA" id="ARBA00006817"/>
    </source>
</evidence>
<protein>
    <submittedName>
        <fullName evidence="3">Polyketide cyclase</fullName>
    </submittedName>
</protein>
<gene>
    <name evidence="3" type="ORF">WI38_20185</name>
</gene>
<sequence>MARLNSTRVSRHLNAPRAKVYRALLDPHAIEQWKAPDGMTCRVDAFDAREGGAFRITLIYDAPTGVGKTTGRTDSYHGRFVTLVPNELVVEIDAFETDDPALRGAMTITITLSDDAGGTRIDAVHDGLPPGVPAADNETGWHMALAKLTALVETG</sequence>
<evidence type="ECO:0000313" key="4">
    <source>
        <dbReference type="Proteomes" id="UP000065521"/>
    </source>
</evidence>
<name>A0A102LGG0_9BURK</name>
<dbReference type="Proteomes" id="UP000065521">
    <property type="component" value="Unassembled WGS sequence"/>
</dbReference>
<accession>A0A102LGG0</accession>